<reference evidence="2 3" key="1">
    <citation type="submission" date="2018-11" db="EMBL/GenBank/DDBJ databases">
        <authorList>
            <person name="Li F."/>
        </authorList>
    </citation>
    <scope>NUCLEOTIDE SEQUENCE [LARGE SCALE GENOMIC DNA]</scope>
    <source>
        <strain evidence="2 3">Gsoil 818</strain>
    </source>
</reference>
<keyword evidence="3" id="KW-1185">Reference proteome</keyword>
<dbReference type="SUPFAM" id="SSF51735">
    <property type="entry name" value="NAD(P)-binding Rossmann-fold domains"/>
    <property type="match status" value="1"/>
</dbReference>
<accession>A0A3N0H032</accession>
<comment type="caution">
    <text evidence="2">The sequence shown here is derived from an EMBL/GenBank/DDBJ whole genome shotgun (WGS) entry which is preliminary data.</text>
</comment>
<protein>
    <submittedName>
        <fullName evidence="2">NAD-dependent epimerase/dehydratase family protein</fullName>
    </submittedName>
</protein>
<feature type="domain" description="NAD-dependent epimerase/dehydratase" evidence="1">
    <location>
        <begin position="3"/>
        <end position="212"/>
    </location>
</feature>
<evidence type="ECO:0000259" key="1">
    <source>
        <dbReference type="Pfam" id="PF01370"/>
    </source>
</evidence>
<name>A0A3N0H032_9ACTN</name>
<evidence type="ECO:0000313" key="2">
    <source>
        <dbReference type="EMBL" id="RNM17708.1"/>
    </source>
</evidence>
<gene>
    <name evidence="2" type="ORF">EFL26_00075</name>
</gene>
<dbReference type="RefSeq" id="WP_123220846.1">
    <property type="nucleotide sequence ID" value="NZ_RJSF01000002.1"/>
</dbReference>
<proteinExistence type="predicted"/>
<dbReference type="InterPro" id="IPR036291">
    <property type="entry name" value="NAD(P)-bd_dom_sf"/>
</dbReference>
<dbReference type="EMBL" id="RJSF01000002">
    <property type="protein sequence ID" value="RNM17708.1"/>
    <property type="molecule type" value="Genomic_DNA"/>
</dbReference>
<dbReference type="InterPro" id="IPR001509">
    <property type="entry name" value="Epimerase_deHydtase"/>
</dbReference>
<sequence length="332" mass="35037">MRVLVLGGTHHVGRATVDAALSRGDRVTTLTRGVSGHAVPGAEARHADRLDPEAVREALGADTWDAVVDTWSHQPVAVRDSARLLAGRAPHYTYISSRSVYTWPMEPGSDESAPVVDGDPASTDAADYAAAKRGGELAVQAEFDGDVLLPRAVLVLGPYEVVGRLPWWLNRIAAGGRVPAPGPRDRPLQYVDARDLAAWVLDAAERGVSGAYNTVSPRGHTTIGALLDQCVAVTGSDAELVWVTPEAVEAAGLSGWTDLPIWVPPTGELAALHDCDVSAAHEAGLRCRPMEATVADTWAWLEREGTPAPPSARAGELGLSAEEERRLLGAVG</sequence>
<dbReference type="OrthoDB" id="7941246at2"/>
<dbReference type="Gene3D" id="3.40.50.720">
    <property type="entry name" value="NAD(P)-binding Rossmann-like Domain"/>
    <property type="match status" value="1"/>
</dbReference>
<organism evidence="2 3">
    <name type="scientific">Nocardioides pocheonensis</name>
    <dbReference type="NCBI Taxonomy" id="661485"/>
    <lineage>
        <taxon>Bacteria</taxon>
        <taxon>Bacillati</taxon>
        <taxon>Actinomycetota</taxon>
        <taxon>Actinomycetes</taxon>
        <taxon>Propionibacteriales</taxon>
        <taxon>Nocardioidaceae</taxon>
        <taxon>Nocardioides</taxon>
    </lineage>
</organism>
<dbReference type="Pfam" id="PF01370">
    <property type="entry name" value="Epimerase"/>
    <property type="match status" value="1"/>
</dbReference>
<evidence type="ECO:0000313" key="3">
    <source>
        <dbReference type="Proteomes" id="UP000279994"/>
    </source>
</evidence>
<dbReference type="AlphaFoldDB" id="A0A3N0H032"/>
<dbReference type="Proteomes" id="UP000279994">
    <property type="component" value="Unassembled WGS sequence"/>
</dbReference>